<name>A0A238XM29_9BACT</name>
<dbReference type="AlphaFoldDB" id="A0A238XM29"/>
<dbReference type="InterPro" id="IPR050486">
    <property type="entry name" value="Mannose-1P_guanyltransferase"/>
</dbReference>
<dbReference type="GO" id="GO:0046872">
    <property type="term" value="F:metal ion binding"/>
    <property type="evidence" value="ECO:0007669"/>
    <property type="project" value="UniProtKB-KW"/>
</dbReference>
<dbReference type="Proteomes" id="UP000198324">
    <property type="component" value="Unassembled WGS sequence"/>
</dbReference>
<reference evidence="5 6" key="1">
    <citation type="submission" date="2017-06" db="EMBL/GenBank/DDBJ databases">
        <authorList>
            <person name="Kim H.J."/>
            <person name="Triplett B.A."/>
        </authorList>
    </citation>
    <scope>NUCLEOTIDE SEQUENCE [LARGE SCALE GENOMIC DNA]</scope>
    <source>
        <strain evidence="5 6">DSM 13116</strain>
    </source>
</reference>
<dbReference type="CDD" id="cd07503">
    <property type="entry name" value="HAD_HisB-N"/>
    <property type="match status" value="1"/>
</dbReference>
<gene>
    <name evidence="5" type="ORF">SAMN04488503_0199</name>
</gene>
<dbReference type="SUPFAM" id="SSF53448">
    <property type="entry name" value="Nucleotide-diphospho-sugar transferases"/>
    <property type="match status" value="1"/>
</dbReference>
<accession>A0A238XM29</accession>
<dbReference type="Pfam" id="PF00483">
    <property type="entry name" value="NTP_transferase"/>
    <property type="match status" value="1"/>
</dbReference>
<evidence type="ECO:0000259" key="4">
    <source>
        <dbReference type="Pfam" id="PF00483"/>
    </source>
</evidence>
<feature type="domain" description="Nucleotidyl transferase" evidence="4">
    <location>
        <begin position="9"/>
        <end position="233"/>
    </location>
</feature>
<dbReference type="GO" id="GO:0016791">
    <property type="term" value="F:phosphatase activity"/>
    <property type="evidence" value="ECO:0007669"/>
    <property type="project" value="InterPro"/>
</dbReference>
<dbReference type="InterPro" id="IPR006543">
    <property type="entry name" value="Histidinol-phos"/>
</dbReference>
<dbReference type="NCBIfam" id="TIGR01656">
    <property type="entry name" value="Histidinol-ppas"/>
    <property type="match status" value="1"/>
</dbReference>
<dbReference type="NCBIfam" id="TIGR01662">
    <property type="entry name" value="HAD-SF-IIIA"/>
    <property type="match status" value="1"/>
</dbReference>
<keyword evidence="2" id="KW-0479">Metal-binding</keyword>
<dbReference type="InterPro" id="IPR005835">
    <property type="entry name" value="NTP_transferase_dom"/>
</dbReference>
<dbReference type="SUPFAM" id="SSF56784">
    <property type="entry name" value="HAD-like"/>
    <property type="match status" value="1"/>
</dbReference>
<evidence type="ECO:0000313" key="5">
    <source>
        <dbReference type="EMBL" id="SNR59019.1"/>
    </source>
</evidence>
<proteinExistence type="predicted"/>
<dbReference type="OrthoDB" id="9814110at2"/>
<dbReference type="InterPro" id="IPR029044">
    <property type="entry name" value="Nucleotide-diphossugar_trans"/>
</dbReference>
<evidence type="ECO:0000256" key="3">
    <source>
        <dbReference type="ARBA" id="ARBA00022801"/>
    </source>
</evidence>
<dbReference type="EMBL" id="FZOC01000001">
    <property type="protein sequence ID" value="SNR59019.1"/>
    <property type="molecule type" value="Genomic_DNA"/>
</dbReference>
<dbReference type="Pfam" id="PF13242">
    <property type="entry name" value="Hydrolase_like"/>
    <property type="match status" value="1"/>
</dbReference>
<evidence type="ECO:0000313" key="6">
    <source>
        <dbReference type="Proteomes" id="UP000198324"/>
    </source>
</evidence>
<keyword evidence="3" id="KW-0378">Hydrolase</keyword>
<dbReference type="Gene3D" id="3.40.50.1000">
    <property type="entry name" value="HAD superfamily/HAD-like"/>
    <property type="match status" value="1"/>
</dbReference>
<protein>
    <submittedName>
        <fullName evidence="5">D-glycero-D-manno-heptose 1,7-bisphosphate phosphatase</fullName>
    </submittedName>
</protein>
<sequence length="430" mass="46010">MSGLTNATAFILAGGFGTRLRQVVADRPKALAEILGRPYIYHLLDVLVRHGVRRAVLCTGHMAQVLEDVLGTSYRGVELLYSREEAPLDTAGALRLAFSRHPAELALCINGDSLTDADLSDYLDWFQSRTEAATLLLVPVEDAARYGSVTTDVNGVVRGFSEKGQGGAGWISAGVYLLRPDCLDTVEAGQRASLERDVFPALAERGVLCAYRAKARFLDIGTPESYAAAGRFLLGLPNGVEERPAVFLDRDGTLIAERHYLHEPDGVELLPGVAEGLRRMALLGLPLVLVSNQSGVGRGYFGRGDVERVHGRLLDLLEAQGARLDAMYVCPHAPDQGCACRKPFSGMIERARTELALDPRTSFVIGDKPCDINLGLVVNATTFLVTTGYGAAHASAGDCRPHYVVSGLVEAADIIESILAARASGGAENP</sequence>
<keyword evidence="1" id="KW-0963">Cytoplasm</keyword>
<keyword evidence="6" id="KW-1185">Reference proteome</keyword>
<dbReference type="CDD" id="cd06915">
    <property type="entry name" value="NTP_transferase_WcbM_like"/>
    <property type="match status" value="1"/>
</dbReference>
<dbReference type="PANTHER" id="PTHR22572">
    <property type="entry name" value="SUGAR-1-PHOSPHATE GUANYL TRANSFERASE"/>
    <property type="match status" value="1"/>
</dbReference>
<organism evidence="5 6">
    <name type="scientific">Humidesulfovibrio mexicanus</name>
    <dbReference type="NCBI Taxonomy" id="147047"/>
    <lineage>
        <taxon>Bacteria</taxon>
        <taxon>Pseudomonadati</taxon>
        <taxon>Thermodesulfobacteriota</taxon>
        <taxon>Desulfovibrionia</taxon>
        <taxon>Desulfovibrionales</taxon>
        <taxon>Desulfovibrionaceae</taxon>
        <taxon>Humidesulfovibrio</taxon>
    </lineage>
</organism>
<dbReference type="RefSeq" id="WP_089270818.1">
    <property type="nucleotide sequence ID" value="NZ_FZOC01000001.1"/>
</dbReference>
<dbReference type="Gene3D" id="3.90.550.10">
    <property type="entry name" value="Spore Coat Polysaccharide Biosynthesis Protein SpsA, Chain A"/>
    <property type="match status" value="1"/>
</dbReference>
<dbReference type="InterPro" id="IPR006549">
    <property type="entry name" value="HAD-SF_hydro_IIIA"/>
</dbReference>
<evidence type="ECO:0000256" key="2">
    <source>
        <dbReference type="ARBA" id="ARBA00022723"/>
    </source>
</evidence>
<evidence type="ECO:0000256" key="1">
    <source>
        <dbReference type="ARBA" id="ARBA00022490"/>
    </source>
</evidence>
<dbReference type="InterPro" id="IPR036412">
    <property type="entry name" value="HAD-like_sf"/>
</dbReference>
<dbReference type="InterPro" id="IPR023214">
    <property type="entry name" value="HAD_sf"/>
</dbReference>